<sequence>MLAFKIKNGRLSNNVLYVCHSLEINWQKKHSEQTVTKSV</sequence>
<evidence type="ECO:0000313" key="1">
    <source>
        <dbReference type="EMBL" id="JAH38005.1"/>
    </source>
</evidence>
<dbReference type="EMBL" id="GBXM01070572">
    <property type="protein sequence ID" value="JAH38005.1"/>
    <property type="molecule type" value="Transcribed_RNA"/>
</dbReference>
<accession>A0A0E9SBE5</accession>
<reference evidence="1" key="2">
    <citation type="journal article" date="2015" name="Fish Shellfish Immunol.">
        <title>Early steps in the European eel (Anguilla anguilla)-Vibrio vulnificus interaction in the gills: Role of the RtxA13 toxin.</title>
        <authorList>
            <person name="Callol A."/>
            <person name="Pajuelo D."/>
            <person name="Ebbesson L."/>
            <person name="Teles M."/>
            <person name="MacKenzie S."/>
            <person name="Amaro C."/>
        </authorList>
    </citation>
    <scope>NUCLEOTIDE SEQUENCE</scope>
</reference>
<protein>
    <submittedName>
        <fullName evidence="1">Uncharacterized protein</fullName>
    </submittedName>
</protein>
<name>A0A0E9SBE5_ANGAN</name>
<dbReference type="AlphaFoldDB" id="A0A0E9SBE5"/>
<organism evidence="1">
    <name type="scientific">Anguilla anguilla</name>
    <name type="common">European freshwater eel</name>
    <name type="synonym">Muraena anguilla</name>
    <dbReference type="NCBI Taxonomy" id="7936"/>
    <lineage>
        <taxon>Eukaryota</taxon>
        <taxon>Metazoa</taxon>
        <taxon>Chordata</taxon>
        <taxon>Craniata</taxon>
        <taxon>Vertebrata</taxon>
        <taxon>Euteleostomi</taxon>
        <taxon>Actinopterygii</taxon>
        <taxon>Neopterygii</taxon>
        <taxon>Teleostei</taxon>
        <taxon>Anguilliformes</taxon>
        <taxon>Anguillidae</taxon>
        <taxon>Anguilla</taxon>
    </lineage>
</organism>
<proteinExistence type="predicted"/>
<reference evidence="1" key="1">
    <citation type="submission" date="2014-11" db="EMBL/GenBank/DDBJ databases">
        <authorList>
            <person name="Amaro Gonzalez C."/>
        </authorList>
    </citation>
    <scope>NUCLEOTIDE SEQUENCE</scope>
</reference>